<comment type="caution">
    <text evidence="3">The sequence shown here is derived from an EMBL/GenBank/DDBJ whole genome shotgun (WGS) entry which is preliminary data.</text>
</comment>
<dbReference type="Proteomes" id="UP000292423">
    <property type="component" value="Unassembled WGS sequence"/>
</dbReference>
<reference evidence="3 4" key="1">
    <citation type="submission" date="2019-02" db="EMBL/GenBank/DDBJ databases">
        <title>Genomic Encyclopedia of Type Strains, Phase IV (KMG-IV): sequencing the most valuable type-strain genomes for metagenomic binning, comparative biology and taxonomic classification.</title>
        <authorList>
            <person name="Goeker M."/>
        </authorList>
    </citation>
    <scope>NUCLEOTIDE SEQUENCE [LARGE SCALE GENOMIC DNA]</scope>
    <source>
        <strain evidence="3 4">DSM 105135</strain>
    </source>
</reference>
<dbReference type="PROSITE" id="PS51913">
    <property type="entry name" value="HTH_HARE"/>
    <property type="match status" value="1"/>
</dbReference>
<protein>
    <recommendedName>
        <fullName evidence="2">HTH HARE-type domain-containing protein</fullName>
    </recommendedName>
</protein>
<evidence type="ECO:0000256" key="1">
    <source>
        <dbReference type="ARBA" id="ARBA00023163"/>
    </source>
</evidence>
<dbReference type="GO" id="GO:0006355">
    <property type="term" value="P:regulation of DNA-templated transcription"/>
    <property type="evidence" value="ECO:0007669"/>
    <property type="project" value="InterPro"/>
</dbReference>
<accession>A0A4Q7Z3T7</accession>
<dbReference type="AlphaFoldDB" id="A0A4Q7Z3T7"/>
<gene>
    <name evidence="3" type="ORF">EV700_1750</name>
</gene>
<name>A0A4Q7Z3T7_9GAMM</name>
<feature type="domain" description="HTH HARE-type" evidence="2">
    <location>
        <begin position="4"/>
        <end position="81"/>
    </location>
</feature>
<keyword evidence="4" id="KW-1185">Reference proteome</keyword>
<sequence>MEKLSFLDLAKRLLTEQKRPLSSEEIWDLARQLGYDAQVGSRGKTPVRTLGARLYIDMRDNPASPFIKTGSRPVRFFLKNMPVPFELPLLQELPLDAKKGAEKRPVARGNFLEKDLYPLLSYFASLHLRVYTRTIRLSRTDNKDYGEWFHPDMVGCYFPMEEWQTDVYELNSTLGNTAVRFYSFELKRELNFANLRETFFQAVSNSSWANEGYLVAARISDDEEFISELGRLSATFGIGIIELNPNEPDASSIIFPAARTETLDWDVLNKMATINQDFHDFIKRVKTDIQSREIRKEWYDQIFSSEELQDLFR</sequence>
<dbReference type="EMBL" id="SHKX01000012">
    <property type="protein sequence ID" value="RZU44947.1"/>
    <property type="molecule type" value="Genomic_DNA"/>
</dbReference>
<evidence type="ECO:0000259" key="2">
    <source>
        <dbReference type="PROSITE" id="PS51913"/>
    </source>
</evidence>
<keyword evidence="1" id="KW-0804">Transcription</keyword>
<dbReference type="RefSeq" id="WP_207224622.1">
    <property type="nucleotide sequence ID" value="NZ_SHKX01000012.1"/>
</dbReference>
<proteinExistence type="predicted"/>
<organism evidence="3 4">
    <name type="scientific">Fluviicoccus keumensis</name>
    <dbReference type="NCBI Taxonomy" id="1435465"/>
    <lineage>
        <taxon>Bacteria</taxon>
        <taxon>Pseudomonadati</taxon>
        <taxon>Pseudomonadota</taxon>
        <taxon>Gammaproteobacteria</taxon>
        <taxon>Moraxellales</taxon>
        <taxon>Moraxellaceae</taxon>
        <taxon>Fluviicoccus</taxon>
    </lineage>
</organism>
<evidence type="ECO:0000313" key="3">
    <source>
        <dbReference type="EMBL" id="RZU44947.1"/>
    </source>
</evidence>
<evidence type="ECO:0000313" key="4">
    <source>
        <dbReference type="Proteomes" id="UP000292423"/>
    </source>
</evidence>
<dbReference type="InterPro" id="IPR007759">
    <property type="entry name" value="Asxl_HARE-HTH"/>
</dbReference>
<dbReference type="Pfam" id="PF05066">
    <property type="entry name" value="HARE-HTH"/>
    <property type="match status" value="1"/>
</dbReference>